<protein>
    <submittedName>
        <fullName evidence="1">Uncharacterized protein</fullName>
    </submittedName>
</protein>
<accession>A0A1I4GE35</accession>
<name>A0A1I4GE35_9RHOB</name>
<gene>
    <name evidence="1" type="ORF">SAMN04488036_10845</name>
</gene>
<keyword evidence="2" id="KW-1185">Reference proteome</keyword>
<evidence type="ECO:0000313" key="2">
    <source>
        <dbReference type="Proteomes" id="UP000198851"/>
    </source>
</evidence>
<dbReference type="Proteomes" id="UP000198851">
    <property type="component" value="Unassembled WGS sequence"/>
</dbReference>
<proteinExistence type="predicted"/>
<dbReference type="STRING" id="1280847.SAMN04488036_10845"/>
<dbReference type="EMBL" id="FOSZ01000008">
    <property type="protein sequence ID" value="SFL27386.1"/>
    <property type="molecule type" value="Genomic_DNA"/>
</dbReference>
<organism evidence="1 2">
    <name type="scientific">Shimia haliotis</name>
    <dbReference type="NCBI Taxonomy" id="1280847"/>
    <lineage>
        <taxon>Bacteria</taxon>
        <taxon>Pseudomonadati</taxon>
        <taxon>Pseudomonadota</taxon>
        <taxon>Alphaproteobacteria</taxon>
        <taxon>Rhodobacterales</taxon>
        <taxon>Roseobacteraceae</taxon>
    </lineage>
</organism>
<sequence>MIDIFGAAPRTTWKQTLLLLQRKGTLSAQRTFAAGHIKVCNAGLS</sequence>
<dbReference type="AlphaFoldDB" id="A0A1I4GE35"/>
<evidence type="ECO:0000313" key="1">
    <source>
        <dbReference type="EMBL" id="SFL27386.1"/>
    </source>
</evidence>
<reference evidence="2" key="1">
    <citation type="submission" date="2016-10" db="EMBL/GenBank/DDBJ databases">
        <authorList>
            <person name="Varghese N."/>
            <person name="Submissions S."/>
        </authorList>
    </citation>
    <scope>NUCLEOTIDE SEQUENCE [LARGE SCALE GENOMIC DNA]</scope>
    <source>
        <strain evidence="2">DSM 28453</strain>
    </source>
</reference>